<evidence type="ECO:0000313" key="3">
    <source>
        <dbReference type="Proteomes" id="UP000182584"/>
    </source>
</evidence>
<dbReference type="RefSeq" id="WP_074757352.1">
    <property type="nucleotide sequence ID" value="NZ_FOGJ01000020.1"/>
</dbReference>
<dbReference type="SUPFAM" id="SSF52540">
    <property type="entry name" value="P-loop containing nucleoside triphosphate hydrolases"/>
    <property type="match status" value="1"/>
</dbReference>
<dbReference type="Proteomes" id="UP000182584">
    <property type="component" value="Unassembled WGS sequence"/>
</dbReference>
<reference evidence="2 3" key="1">
    <citation type="submission" date="2016-10" db="EMBL/GenBank/DDBJ databases">
        <authorList>
            <person name="de Groot N.N."/>
        </authorList>
    </citation>
    <scope>NUCLEOTIDE SEQUENCE [LARGE SCALE GENOMIC DNA]</scope>
    <source>
        <strain evidence="2 3">AR40</strain>
    </source>
</reference>
<dbReference type="AlphaFoldDB" id="A0A1H9V1N5"/>
<dbReference type="EMBL" id="FOGJ01000020">
    <property type="protein sequence ID" value="SES15203.1"/>
    <property type="molecule type" value="Genomic_DNA"/>
</dbReference>
<dbReference type="OrthoDB" id="9801806at2"/>
<evidence type="ECO:0000259" key="1">
    <source>
        <dbReference type="Pfam" id="PF13173"/>
    </source>
</evidence>
<feature type="domain" description="AAA" evidence="1">
    <location>
        <begin position="18"/>
        <end position="60"/>
    </location>
</feature>
<organism evidence="2 3">
    <name type="scientific">Butyrivibrio fibrisolvens</name>
    <dbReference type="NCBI Taxonomy" id="831"/>
    <lineage>
        <taxon>Bacteria</taxon>
        <taxon>Bacillati</taxon>
        <taxon>Bacillota</taxon>
        <taxon>Clostridia</taxon>
        <taxon>Lachnospirales</taxon>
        <taxon>Lachnospiraceae</taxon>
        <taxon>Butyrivibrio</taxon>
    </lineage>
</organism>
<evidence type="ECO:0000313" key="2">
    <source>
        <dbReference type="EMBL" id="SES15203.1"/>
    </source>
</evidence>
<dbReference type="InterPro" id="IPR027417">
    <property type="entry name" value="P-loop_NTPase"/>
</dbReference>
<dbReference type="Pfam" id="PF13173">
    <property type="entry name" value="AAA_14"/>
    <property type="match status" value="1"/>
</dbReference>
<dbReference type="Gene3D" id="3.40.50.300">
    <property type="entry name" value="P-loop containing nucleotide triphosphate hydrolases"/>
    <property type="match status" value="1"/>
</dbReference>
<accession>A0A1H9V1N5</accession>
<dbReference type="InterPro" id="IPR041682">
    <property type="entry name" value="AAA_14"/>
</dbReference>
<gene>
    <name evidence="2" type="ORF">SAMN04487884_12087</name>
</gene>
<dbReference type="eggNOG" id="COG1373">
    <property type="taxonomic scope" value="Bacteria"/>
</dbReference>
<protein>
    <submittedName>
        <fullName evidence="2">AAA domain-containing protein</fullName>
    </submittedName>
</protein>
<name>A0A1H9V1N5_BUTFI</name>
<proteinExistence type="predicted"/>
<sequence>MLKRDIWDKLIDWKNRDHHPLVIRGLRQIGKTYIVREFGKEFFESCIYIDLRANKTIHSAFEGDFQRRVLLLGNSFFHVENEALKL</sequence>